<name>A0A421DRB3_9GAMM</name>
<dbReference type="InterPro" id="IPR003497">
    <property type="entry name" value="BRO_N_domain"/>
</dbReference>
<evidence type="ECO:0000313" key="3">
    <source>
        <dbReference type="Proteomes" id="UP000285648"/>
    </source>
</evidence>
<keyword evidence="3" id="KW-1185">Reference proteome</keyword>
<proteinExistence type="predicted"/>
<dbReference type="RefSeq" id="WP_121574181.1">
    <property type="nucleotide sequence ID" value="NZ_MJLZ01000008.1"/>
</dbReference>
<feature type="domain" description="Bro-N" evidence="1">
    <location>
        <begin position="1"/>
        <end position="110"/>
    </location>
</feature>
<accession>A0A421DRB3</accession>
<sequence>MADQLTFHDHQFDVIIRNNQTWLSAADIAHALGYKNDNAISRVYARNSDEFSPQMSETVKLTVSGNLQKTARIFSLRGAHLIAMFARTPVAKEFRKWVLDVLDREVEKISQRSSDQHANHSPSVNLSDLPATDEYRYLVQVRVYDTVFGGCVELKGRGNTFRSIANGIATDLGYQPTGFVEGKVSRERLVRV</sequence>
<gene>
    <name evidence="2" type="ORF">BIY29_05500</name>
</gene>
<dbReference type="PROSITE" id="PS51750">
    <property type="entry name" value="BRO_N"/>
    <property type="match status" value="1"/>
</dbReference>
<dbReference type="Proteomes" id="UP000285648">
    <property type="component" value="Unassembled WGS sequence"/>
</dbReference>
<dbReference type="AlphaFoldDB" id="A0A421DRB3"/>
<dbReference type="OrthoDB" id="5574448at2"/>
<dbReference type="SMART" id="SM01040">
    <property type="entry name" value="Bro-N"/>
    <property type="match status" value="1"/>
</dbReference>
<evidence type="ECO:0000259" key="1">
    <source>
        <dbReference type="PROSITE" id="PS51750"/>
    </source>
</evidence>
<comment type="caution">
    <text evidence="2">The sequence shown here is derived from an EMBL/GenBank/DDBJ whole genome shotgun (WGS) entry which is preliminary data.</text>
</comment>
<evidence type="ECO:0000313" key="2">
    <source>
        <dbReference type="EMBL" id="RLM26513.1"/>
    </source>
</evidence>
<reference evidence="2 3" key="1">
    <citation type="submission" date="2016-09" db="EMBL/GenBank/DDBJ databases">
        <authorList>
            <person name="Doonan J."/>
            <person name="Pachebat J.A."/>
            <person name="Golyshin P.N."/>
            <person name="Denman S."/>
            <person name="Mcdonald J.E."/>
        </authorList>
    </citation>
    <scope>NUCLEOTIDE SEQUENCE [LARGE SCALE GENOMIC DNA]</scope>
    <source>
        <strain evidence="2 3">NCPPB 3934</strain>
    </source>
</reference>
<protein>
    <recommendedName>
        <fullName evidence="1">Bro-N domain-containing protein</fullName>
    </recommendedName>
</protein>
<organism evidence="2 3">
    <name type="scientific">Brenneria alni</name>
    <dbReference type="NCBI Taxonomy" id="71656"/>
    <lineage>
        <taxon>Bacteria</taxon>
        <taxon>Pseudomonadati</taxon>
        <taxon>Pseudomonadota</taxon>
        <taxon>Gammaproteobacteria</taxon>
        <taxon>Enterobacterales</taxon>
        <taxon>Pectobacteriaceae</taxon>
        <taxon>Brenneria</taxon>
    </lineage>
</organism>
<dbReference type="EMBL" id="MJLZ01000008">
    <property type="protein sequence ID" value="RLM26513.1"/>
    <property type="molecule type" value="Genomic_DNA"/>
</dbReference>
<dbReference type="Pfam" id="PF02498">
    <property type="entry name" value="Bro-N"/>
    <property type="match status" value="1"/>
</dbReference>